<evidence type="ECO:0000313" key="1">
    <source>
        <dbReference type="EMBL" id="KRX37581.1"/>
    </source>
</evidence>
<organism evidence="1 2">
    <name type="scientific">Trichinella murrelli</name>
    <dbReference type="NCBI Taxonomy" id="144512"/>
    <lineage>
        <taxon>Eukaryota</taxon>
        <taxon>Metazoa</taxon>
        <taxon>Ecdysozoa</taxon>
        <taxon>Nematoda</taxon>
        <taxon>Enoplea</taxon>
        <taxon>Dorylaimia</taxon>
        <taxon>Trichinellida</taxon>
        <taxon>Trichinellidae</taxon>
        <taxon>Trichinella</taxon>
    </lineage>
</organism>
<dbReference type="Proteomes" id="UP000055048">
    <property type="component" value="Unassembled WGS sequence"/>
</dbReference>
<accession>A0A0V0TEZ1</accession>
<proteinExistence type="predicted"/>
<sequence>MRTVCELKFNHALDPDGLVVLENHCELNRVFVYCKQPTYHVHVSKKLANYEAFCKMNVLLSIIKDKNLLPDQQLNCVVPSEKIVMDVSCLLGSSKMLLKHEITNSSVSAEACNDNELAMQCSKRTSSLTLAIVHSSNFNGVMYNEKADQSTDRALDPGSLVHL</sequence>
<keyword evidence="2" id="KW-1185">Reference proteome</keyword>
<protein>
    <submittedName>
        <fullName evidence="1">Uncharacterized protein</fullName>
    </submittedName>
</protein>
<comment type="caution">
    <text evidence="1">The sequence shown here is derived from an EMBL/GenBank/DDBJ whole genome shotgun (WGS) entry which is preliminary data.</text>
</comment>
<evidence type="ECO:0000313" key="2">
    <source>
        <dbReference type="Proteomes" id="UP000055048"/>
    </source>
</evidence>
<reference evidence="1 2" key="1">
    <citation type="submission" date="2015-01" db="EMBL/GenBank/DDBJ databases">
        <title>Evolution of Trichinella species and genotypes.</title>
        <authorList>
            <person name="Korhonen P.K."/>
            <person name="Edoardo P."/>
            <person name="Giuseppe L.R."/>
            <person name="Gasser R.B."/>
        </authorList>
    </citation>
    <scope>NUCLEOTIDE SEQUENCE [LARGE SCALE GENOMIC DNA]</scope>
    <source>
        <strain evidence="1">ISS417</strain>
    </source>
</reference>
<dbReference type="AlphaFoldDB" id="A0A0V0TEZ1"/>
<dbReference type="EMBL" id="JYDJ01000303">
    <property type="protein sequence ID" value="KRX37581.1"/>
    <property type="molecule type" value="Genomic_DNA"/>
</dbReference>
<gene>
    <name evidence="1" type="ORF">T05_391</name>
</gene>
<name>A0A0V0TEZ1_9BILA</name>